<feature type="compositionally biased region" description="Basic and acidic residues" evidence="1">
    <location>
        <begin position="14"/>
        <end position="25"/>
    </location>
</feature>
<keyword evidence="3" id="KW-1185">Reference proteome</keyword>
<evidence type="ECO:0000313" key="3">
    <source>
        <dbReference type="Proteomes" id="UP000824469"/>
    </source>
</evidence>
<organism evidence="2 3">
    <name type="scientific">Taxus chinensis</name>
    <name type="common">Chinese yew</name>
    <name type="synonym">Taxus wallichiana var. chinensis</name>
    <dbReference type="NCBI Taxonomy" id="29808"/>
    <lineage>
        <taxon>Eukaryota</taxon>
        <taxon>Viridiplantae</taxon>
        <taxon>Streptophyta</taxon>
        <taxon>Embryophyta</taxon>
        <taxon>Tracheophyta</taxon>
        <taxon>Spermatophyta</taxon>
        <taxon>Pinopsida</taxon>
        <taxon>Pinidae</taxon>
        <taxon>Conifers II</taxon>
        <taxon>Cupressales</taxon>
        <taxon>Taxaceae</taxon>
        <taxon>Taxus</taxon>
    </lineage>
</organism>
<dbReference type="EMBL" id="JAHRHJ020000007">
    <property type="protein sequence ID" value="KAH9308974.1"/>
    <property type="molecule type" value="Genomic_DNA"/>
</dbReference>
<feature type="region of interest" description="Disordered" evidence="1">
    <location>
        <begin position="1"/>
        <end position="29"/>
    </location>
</feature>
<gene>
    <name evidence="2" type="ORF">KI387_036885</name>
</gene>
<reference evidence="2 3" key="1">
    <citation type="journal article" date="2021" name="Nat. Plants">
        <title>The Taxus genome provides insights into paclitaxel biosynthesis.</title>
        <authorList>
            <person name="Xiong X."/>
            <person name="Gou J."/>
            <person name="Liao Q."/>
            <person name="Li Y."/>
            <person name="Zhou Q."/>
            <person name="Bi G."/>
            <person name="Li C."/>
            <person name="Du R."/>
            <person name="Wang X."/>
            <person name="Sun T."/>
            <person name="Guo L."/>
            <person name="Liang H."/>
            <person name="Lu P."/>
            <person name="Wu Y."/>
            <person name="Zhang Z."/>
            <person name="Ro D.K."/>
            <person name="Shang Y."/>
            <person name="Huang S."/>
            <person name="Yan J."/>
        </authorList>
    </citation>
    <scope>NUCLEOTIDE SEQUENCE [LARGE SCALE GENOMIC DNA]</scope>
    <source>
        <strain evidence="2">Ta-2019</strain>
    </source>
</reference>
<feature type="compositionally biased region" description="Basic and acidic residues" evidence="1">
    <location>
        <begin position="78"/>
        <end position="88"/>
    </location>
</feature>
<feature type="non-terminal residue" evidence="2">
    <location>
        <position position="112"/>
    </location>
</feature>
<proteinExistence type="predicted"/>
<evidence type="ECO:0000313" key="2">
    <source>
        <dbReference type="EMBL" id="KAH9308974.1"/>
    </source>
</evidence>
<dbReference type="AlphaFoldDB" id="A0AA38KUD0"/>
<evidence type="ECO:0000256" key="1">
    <source>
        <dbReference type="SAM" id="MobiDB-lite"/>
    </source>
</evidence>
<dbReference type="Proteomes" id="UP000824469">
    <property type="component" value="Unassembled WGS sequence"/>
</dbReference>
<feature type="region of interest" description="Disordered" evidence="1">
    <location>
        <begin position="78"/>
        <end position="112"/>
    </location>
</feature>
<protein>
    <submittedName>
        <fullName evidence="2">Uncharacterized protein</fullName>
    </submittedName>
</protein>
<comment type="caution">
    <text evidence="2">The sequence shown here is derived from an EMBL/GenBank/DDBJ whole genome shotgun (WGS) entry which is preliminary data.</text>
</comment>
<sequence>MREGRKKANLNHLRPKDSEKAERPVSRKTVKFQAVQRNLSQTVQESWDEGMWRKQTTWIGRNRELSFGTSGQKYVWDAKSRKSREPMESCHVSSPQRGTRKPESGGSEIFVP</sequence>
<accession>A0AA38KUD0</accession>
<name>A0AA38KUD0_TAXCH</name>